<protein>
    <submittedName>
        <fullName evidence="1">Rieske [2Fe-2S] iron-sulfur domain-containing protein</fullName>
    </submittedName>
</protein>
<keyword evidence="2" id="KW-1185">Reference proteome</keyword>
<gene>
    <name evidence="1" type="ORF">SUNI508_13518</name>
</gene>
<evidence type="ECO:0000313" key="2">
    <source>
        <dbReference type="Proteomes" id="UP001408356"/>
    </source>
</evidence>
<organism evidence="1 2">
    <name type="scientific">Seiridium unicorne</name>
    <dbReference type="NCBI Taxonomy" id="138068"/>
    <lineage>
        <taxon>Eukaryota</taxon>
        <taxon>Fungi</taxon>
        <taxon>Dikarya</taxon>
        <taxon>Ascomycota</taxon>
        <taxon>Pezizomycotina</taxon>
        <taxon>Sordariomycetes</taxon>
        <taxon>Xylariomycetidae</taxon>
        <taxon>Amphisphaeriales</taxon>
        <taxon>Sporocadaceae</taxon>
        <taxon>Seiridium</taxon>
    </lineage>
</organism>
<evidence type="ECO:0000313" key="1">
    <source>
        <dbReference type="EMBL" id="KAK9424735.1"/>
    </source>
</evidence>
<accession>A0ABR2VCT5</accession>
<dbReference type="Proteomes" id="UP001408356">
    <property type="component" value="Unassembled WGS sequence"/>
</dbReference>
<reference evidence="1 2" key="1">
    <citation type="journal article" date="2024" name="J. Plant Pathol.">
        <title>Sequence and assembly of the genome of Seiridium unicorne, isolate CBS 538.82, causal agent of cypress canker disease.</title>
        <authorList>
            <person name="Scali E."/>
            <person name="Rocca G.D."/>
            <person name="Danti R."/>
            <person name="Garbelotto M."/>
            <person name="Barberini S."/>
            <person name="Baroncelli R."/>
            <person name="Emiliani G."/>
        </authorList>
    </citation>
    <scope>NUCLEOTIDE SEQUENCE [LARGE SCALE GENOMIC DNA]</scope>
    <source>
        <strain evidence="1 2">BM-138-508</strain>
    </source>
</reference>
<name>A0ABR2VCT5_9PEZI</name>
<sequence length="154" mass="17510">MCRAVTTSRTLPCLFWTHFFMVQKFPPSGPKKSSMHYKIYCNKHSSEEDLKLISDMCARVMAEHNVLCDNAQNLNAGVFTNGQLHPKFEKVPPFFQGTIRQVIIKHFKRENEASREIWPARQNLPGNALVSLEDVEVYEGIACGVHNAESLVCN</sequence>
<dbReference type="Gene3D" id="3.90.380.10">
    <property type="entry name" value="Naphthalene 1,2-dioxygenase Alpha Subunit, Chain A, domain 1"/>
    <property type="match status" value="1"/>
</dbReference>
<proteinExistence type="predicted"/>
<comment type="caution">
    <text evidence="1">The sequence shown here is derived from an EMBL/GenBank/DDBJ whole genome shotgun (WGS) entry which is preliminary data.</text>
</comment>
<dbReference type="SUPFAM" id="SSF55961">
    <property type="entry name" value="Bet v1-like"/>
    <property type="match status" value="1"/>
</dbReference>
<dbReference type="EMBL" id="JARVKF010000033">
    <property type="protein sequence ID" value="KAK9424735.1"/>
    <property type="molecule type" value="Genomic_DNA"/>
</dbReference>